<dbReference type="AlphaFoldDB" id="G8WXU8"/>
<dbReference type="EMBL" id="CP003219">
    <property type="protein sequence ID" value="AEW97248.1"/>
    <property type="molecule type" value="Genomic_DNA"/>
</dbReference>
<dbReference type="Pfam" id="PF00781">
    <property type="entry name" value="DAGK_cat"/>
    <property type="match status" value="1"/>
</dbReference>
<dbReference type="PROSITE" id="PS50146">
    <property type="entry name" value="DAGK"/>
    <property type="match status" value="1"/>
</dbReference>
<keyword evidence="4" id="KW-0378">Hydrolase</keyword>
<dbReference type="PATRIC" id="fig|1003195.29.peg.4865"/>
<dbReference type="Pfam" id="PF01569">
    <property type="entry name" value="PAP2"/>
    <property type="match status" value="1"/>
</dbReference>
<dbReference type="InterPro" id="IPR017438">
    <property type="entry name" value="ATP-NAD_kinase_N"/>
</dbReference>
<accession>G8WXU8</accession>
<evidence type="ECO:0000256" key="4">
    <source>
        <dbReference type="ARBA" id="ARBA00022801"/>
    </source>
</evidence>
<feature type="domain" description="DAGKc" evidence="7">
    <location>
        <begin position="197"/>
        <end position="326"/>
    </location>
</feature>
<dbReference type="SUPFAM" id="SSF48317">
    <property type="entry name" value="Acid phosphatase/Vanadium-dependent haloperoxidase"/>
    <property type="match status" value="1"/>
</dbReference>
<gene>
    <name evidence="8" type="ordered locus">SCATT_48770</name>
</gene>
<evidence type="ECO:0000256" key="2">
    <source>
        <dbReference type="ARBA" id="ARBA00022475"/>
    </source>
</evidence>
<organism evidence="8 9">
    <name type="scientific">Streptantibioticus cattleyicolor (strain ATCC 35852 / DSM 46488 / JCM 4925 / NBRC 14057 / NRRL 8057)</name>
    <name type="common">Streptomyces cattleya</name>
    <dbReference type="NCBI Taxonomy" id="1003195"/>
    <lineage>
        <taxon>Bacteria</taxon>
        <taxon>Bacillati</taxon>
        <taxon>Actinomycetota</taxon>
        <taxon>Actinomycetes</taxon>
        <taxon>Kitasatosporales</taxon>
        <taxon>Streptomycetaceae</taxon>
        <taxon>Streptantibioticus</taxon>
    </lineage>
</organism>
<evidence type="ECO:0000313" key="9">
    <source>
        <dbReference type="Proteomes" id="UP000007842"/>
    </source>
</evidence>
<dbReference type="eggNOG" id="COG0671">
    <property type="taxonomic scope" value="Bacteria"/>
</dbReference>
<evidence type="ECO:0000259" key="7">
    <source>
        <dbReference type="PROSITE" id="PS50146"/>
    </source>
</evidence>
<evidence type="ECO:0000256" key="6">
    <source>
        <dbReference type="ARBA" id="ARBA00023136"/>
    </source>
</evidence>
<comment type="subcellular location">
    <subcellularLocation>
        <location evidence="1">Cell membrane</location>
        <topology evidence="1">Multi-pass membrane protein</topology>
    </subcellularLocation>
</comment>
<evidence type="ECO:0000256" key="1">
    <source>
        <dbReference type="ARBA" id="ARBA00004651"/>
    </source>
</evidence>
<keyword evidence="3" id="KW-0812">Transmembrane</keyword>
<dbReference type="OrthoDB" id="5242960at2"/>
<dbReference type="SMART" id="SM00046">
    <property type="entry name" value="DAGKc"/>
    <property type="match status" value="1"/>
</dbReference>
<dbReference type="Proteomes" id="UP000007842">
    <property type="component" value="Chromosome"/>
</dbReference>
<dbReference type="SMART" id="SM00014">
    <property type="entry name" value="acidPPc"/>
    <property type="match status" value="1"/>
</dbReference>
<dbReference type="PANTHER" id="PTHR14969">
    <property type="entry name" value="SPHINGOSINE-1-PHOSPHATE PHOSPHOHYDROLASE"/>
    <property type="match status" value="1"/>
</dbReference>
<dbReference type="GO" id="GO:0005886">
    <property type="term" value="C:plasma membrane"/>
    <property type="evidence" value="ECO:0007669"/>
    <property type="project" value="UniProtKB-SubCell"/>
</dbReference>
<dbReference type="STRING" id="1003195.SCATT_48770"/>
<keyword evidence="6" id="KW-0472">Membrane</keyword>
<evidence type="ECO:0000313" key="8">
    <source>
        <dbReference type="EMBL" id="AEW97248.1"/>
    </source>
</evidence>
<dbReference type="Gene3D" id="2.60.200.40">
    <property type="match status" value="1"/>
</dbReference>
<dbReference type="InterPro" id="IPR036938">
    <property type="entry name" value="PAP2/HPO_sf"/>
</dbReference>
<keyword evidence="5" id="KW-1133">Transmembrane helix</keyword>
<evidence type="ECO:0000256" key="5">
    <source>
        <dbReference type="ARBA" id="ARBA00022989"/>
    </source>
</evidence>
<keyword evidence="9" id="KW-1185">Reference proteome</keyword>
<keyword evidence="2" id="KW-1003">Cell membrane</keyword>
<name>G8WXU8_STREN</name>
<dbReference type="Gene3D" id="3.40.50.10330">
    <property type="entry name" value="Probable inorganic polyphosphate/atp-NAD kinase, domain 1"/>
    <property type="match status" value="1"/>
</dbReference>
<dbReference type="InterPro" id="IPR016064">
    <property type="entry name" value="NAD/diacylglycerol_kinase_sf"/>
</dbReference>
<dbReference type="InterPro" id="IPR001206">
    <property type="entry name" value="Diacylglycerol_kinase_cat_dom"/>
</dbReference>
<sequence length="492" mass="51228">MGHRIGAWDRALFLQVATRRWPGAEPVLPRLSRAADHGVLWLAGAGALAVAGGRRGRRAALRGVGSLALASLVVNTVGKRSVRRARPVLDEVPVLRRLARQPFTTSFPSGHAASAAAFATGVALQASRWAPVVIPVAASVAFSRIYTGVHYPSDVLAGAAVGTAAALLLRAVVPVAAPAEERAASPGHPAPAAPALPDGEGLTVVVNSASGTPSLLAPAAVRLAELLPRAEVVEATEDDDLRELLEKASRQAAERGGALGVHGGDGTVNTAAGIAARHHVPLAVFPGGTRNHLALDLGTETAEETARAVREGSATAMDLAWFSGPDGRHVPFVNTFSLGAYPELVRIRERWSRRLGSWPASVLAAVHVLRTARPLPVVVGGRQRRVWLLFVGNCAYRRGAGLVPSRRADLADGLLDVRVVDGGRFARTRLLAAALTGGLARTPVYSARRLRSLRVGGLAAGTHLAYDGEVAPAPAELTIRKAAGAVVVYRPA</sequence>
<dbReference type="eggNOG" id="COG1597">
    <property type="taxonomic scope" value="Bacteria"/>
</dbReference>
<dbReference type="RefSeq" id="WP_014628558.1">
    <property type="nucleotide sequence ID" value="NC_017586.1"/>
</dbReference>
<proteinExistence type="predicted"/>
<dbReference type="GO" id="GO:0016787">
    <property type="term" value="F:hydrolase activity"/>
    <property type="evidence" value="ECO:0007669"/>
    <property type="project" value="UniProtKB-KW"/>
</dbReference>
<evidence type="ECO:0000256" key="3">
    <source>
        <dbReference type="ARBA" id="ARBA00022692"/>
    </source>
</evidence>
<dbReference type="KEGG" id="scy:SCATT_48770"/>
<protein>
    <recommendedName>
        <fullName evidence="7">DAGKc domain-containing protein</fullName>
    </recommendedName>
</protein>
<dbReference type="HOGENOM" id="CLU_045532_5_0_11"/>
<dbReference type="SUPFAM" id="SSF111331">
    <property type="entry name" value="NAD kinase/diacylglycerol kinase-like"/>
    <property type="match status" value="1"/>
</dbReference>
<reference evidence="9" key="1">
    <citation type="submission" date="2011-12" db="EMBL/GenBank/DDBJ databases">
        <title>Complete genome sequence of Streptomyces cattleya strain DSM 46488.</title>
        <authorList>
            <person name="Ou H.-Y."/>
            <person name="Li P."/>
            <person name="Zhao C."/>
            <person name="O'Hagan D."/>
            <person name="Deng Z."/>
        </authorList>
    </citation>
    <scope>NUCLEOTIDE SEQUENCE [LARGE SCALE GENOMIC DNA]</scope>
    <source>
        <strain evidence="9">ATCC 35852 / DSM 46488 / JCM 4925 / NBRC 14057 / NRRL 8057</strain>
    </source>
</reference>
<dbReference type="InterPro" id="IPR000326">
    <property type="entry name" value="PAP2/HPO"/>
</dbReference>
<dbReference type="Gene3D" id="1.20.144.10">
    <property type="entry name" value="Phosphatidic acid phosphatase type 2/haloperoxidase"/>
    <property type="match status" value="1"/>
</dbReference>
<dbReference type="PANTHER" id="PTHR14969:SF62">
    <property type="entry name" value="DECAPRENYLPHOSPHORYL-5-PHOSPHORIBOSE PHOSPHATASE RV3807C-RELATED"/>
    <property type="match status" value="1"/>
</dbReference>
<dbReference type="GO" id="GO:0016301">
    <property type="term" value="F:kinase activity"/>
    <property type="evidence" value="ECO:0007669"/>
    <property type="project" value="InterPro"/>
</dbReference>